<evidence type="ECO:0000313" key="3">
    <source>
        <dbReference type="EMBL" id="SOQ59325.1"/>
    </source>
</evidence>
<dbReference type="GO" id="GO:0005506">
    <property type="term" value="F:iron ion binding"/>
    <property type="evidence" value="ECO:0007669"/>
    <property type="project" value="InterPro"/>
</dbReference>
<name>A0A2H1X1W8_SPOFR</name>
<accession>A0A2H1X1W8</accession>
<dbReference type="Pfam" id="PF00067">
    <property type="entry name" value="p450"/>
    <property type="match status" value="1"/>
</dbReference>
<comment type="similarity">
    <text evidence="1">Belongs to the cytochrome P450 family.</text>
</comment>
<reference evidence="3" key="1">
    <citation type="submission" date="2016-07" db="EMBL/GenBank/DDBJ databases">
        <authorList>
            <person name="Bretaudeau A."/>
        </authorList>
    </citation>
    <scope>NUCLEOTIDE SEQUENCE</scope>
    <source>
        <strain evidence="3">Rice</strain>
        <tissue evidence="3">Whole body</tissue>
    </source>
</reference>
<dbReference type="EMBL" id="ODYU01012827">
    <property type="protein sequence ID" value="SOQ59325.1"/>
    <property type="molecule type" value="Genomic_DNA"/>
</dbReference>
<dbReference type="GO" id="GO:0004497">
    <property type="term" value="F:monooxygenase activity"/>
    <property type="evidence" value="ECO:0007669"/>
    <property type="project" value="UniProtKB-KW"/>
</dbReference>
<gene>
    <name evidence="3" type="ORF">SFRICE_032015</name>
</gene>
<dbReference type="InterPro" id="IPR001128">
    <property type="entry name" value="Cyt_P450"/>
</dbReference>
<keyword evidence="2" id="KW-0503">Monooxygenase</keyword>
<evidence type="ECO:0000256" key="2">
    <source>
        <dbReference type="ARBA" id="ARBA00023033"/>
    </source>
</evidence>
<sequence>MEIRQAYNSAFHLGVFTEEIQERFCIQLFFFLLTGRRLCAGETYARQSMFQVFAGFMQTFHVSTADGKPLLKPAKRIQGIITTIPEFWVKVTVRK</sequence>
<dbReference type="InterPro" id="IPR036396">
    <property type="entry name" value="Cyt_P450_sf"/>
</dbReference>
<dbReference type="SUPFAM" id="SSF48264">
    <property type="entry name" value="Cytochrome P450"/>
    <property type="match status" value="1"/>
</dbReference>
<protein>
    <submittedName>
        <fullName evidence="3">SFRICE_032015</fullName>
    </submittedName>
</protein>
<dbReference type="GO" id="GO:0020037">
    <property type="term" value="F:heme binding"/>
    <property type="evidence" value="ECO:0007669"/>
    <property type="project" value="InterPro"/>
</dbReference>
<proteinExistence type="inferred from homology"/>
<dbReference type="AlphaFoldDB" id="A0A2H1X1W8"/>
<evidence type="ECO:0000256" key="1">
    <source>
        <dbReference type="ARBA" id="ARBA00010617"/>
    </source>
</evidence>
<dbReference type="GO" id="GO:0016705">
    <property type="term" value="F:oxidoreductase activity, acting on paired donors, with incorporation or reduction of molecular oxygen"/>
    <property type="evidence" value="ECO:0007669"/>
    <property type="project" value="InterPro"/>
</dbReference>
<keyword evidence="2" id="KW-0560">Oxidoreductase</keyword>
<organism evidence="3">
    <name type="scientific">Spodoptera frugiperda</name>
    <name type="common">Fall armyworm</name>
    <dbReference type="NCBI Taxonomy" id="7108"/>
    <lineage>
        <taxon>Eukaryota</taxon>
        <taxon>Metazoa</taxon>
        <taxon>Ecdysozoa</taxon>
        <taxon>Arthropoda</taxon>
        <taxon>Hexapoda</taxon>
        <taxon>Insecta</taxon>
        <taxon>Pterygota</taxon>
        <taxon>Neoptera</taxon>
        <taxon>Endopterygota</taxon>
        <taxon>Lepidoptera</taxon>
        <taxon>Glossata</taxon>
        <taxon>Ditrysia</taxon>
        <taxon>Noctuoidea</taxon>
        <taxon>Noctuidae</taxon>
        <taxon>Amphipyrinae</taxon>
        <taxon>Spodoptera</taxon>
    </lineage>
</organism>
<dbReference type="Gene3D" id="1.10.630.10">
    <property type="entry name" value="Cytochrome P450"/>
    <property type="match status" value="1"/>
</dbReference>